<evidence type="ECO:0000256" key="1">
    <source>
        <dbReference type="ARBA" id="ARBA00004167"/>
    </source>
</evidence>
<evidence type="ECO:0000313" key="12">
    <source>
        <dbReference type="EMBL" id="ARQ01794.1"/>
    </source>
</evidence>
<dbReference type="KEGG" id="psin:CAK95_23875"/>
<dbReference type="PRINTS" id="PR01506">
    <property type="entry name" value="TATBPROTEIN"/>
</dbReference>
<dbReference type="PANTHER" id="PTHR33162:SF1">
    <property type="entry name" value="SEC-INDEPENDENT PROTEIN TRANSLOCASE PROTEIN TATA, CHLOROPLASTIC"/>
    <property type="match status" value="1"/>
</dbReference>
<dbReference type="Pfam" id="PF02416">
    <property type="entry name" value="TatA_B_E"/>
    <property type="match status" value="1"/>
</dbReference>
<dbReference type="AlphaFoldDB" id="A0A1W6ZWQ2"/>
<accession>A0A1W6ZWQ2</accession>
<protein>
    <recommendedName>
        <fullName evidence="9">Sec-independent protein translocase protein TatB</fullName>
    </recommendedName>
</protein>
<keyword evidence="5 9" id="KW-0653">Protein transport</keyword>
<dbReference type="PANTHER" id="PTHR33162">
    <property type="entry name" value="SEC-INDEPENDENT PROTEIN TRANSLOCASE PROTEIN TATA, CHLOROPLASTIC"/>
    <property type="match status" value="1"/>
</dbReference>
<evidence type="ECO:0000256" key="7">
    <source>
        <dbReference type="ARBA" id="ARBA00023010"/>
    </source>
</evidence>
<comment type="subcellular location">
    <subcellularLocation>
        <location evidence="9">Cell membrane</location>
        <topology evidence="9">Single-pass membrane protein</topology>
    </subcellularLocation>
    <subcellularLocation>
        <location evidence="1">Membrane</location>
        <topology evidence="1">Single-pass membrane protein</topology>
    </subcellularLocation>
</comment>
<gene>
    <name evidence="9" type="primary">tatB</name>
    <name evidence="12" type="ORF">CAK95_23875</name>
</gene>
<dbReference type="Gene3D" id="1.20.5.3310">
    <property type="match status" value="1"/>
</dbReference>
<evidence type="ECO:0000256" key="5">
    <source>
        <dbReference type="ARBA" id="ARBA00022927"/>
    </source>
</evidence>
<dbReference type="HAMAP" id="MF_00237">
    <property type="entry name" value="TatB"/>
    <property type="match status" value="1"/>
</dbReference>
<evidence type="ECO:0000256" key="4">
    <source>
        <dbReference type="ARBA" id="ARBA00022692"/>
    </source>
</evidence>
<organism evidence="12 13">
    <name type="scientific">Pseudorhodoplanes sinuspersici</name>
    <dbReference type="NCBI Taxonomy" id="1235591"/>
    <lineage>
        <taxon>Bacteria</taxon>
        <taxon>Pseudomonadati</taxon>
        <taxon>Pseudomonadota</taxon>
        <taxon>Alphaproteobacteria</taxon>
        <taxon>Hyphomicrobiales</taxon>
        <taxon>Pseudorhodoplanes</taxon>
    </lineage>
</organism>
<proteinExistence type="inferred from homology"/>
<keyword evidence="2 9" id="KW-0813">Transport</keyword>
<keyword evidence="6 9" id="KW-1133">Transmembrane helix</keyword>
<dbReference type="InterPro" id="IPR003369">
    <property type="entry name" value="TatA/B/E"/>
</dbReference>
<dbReference type="GO" id="GO:0033281">
    <property type="term" value="C:TAT protein transport complex"/>
    <property type="evidence" value="ECO:0007669"/>
    <property type="project" value="UniProtKB-UniRule"/>
</dbReference>
<reference evidence="12 13" key="1">
    <citation type="submission" date="2017-05" db="EMBL/GenBank/DDBJ databases">
        <title>Full genome sequence of Pseudorhodoplanes sinuspersici.</title>
        <authorList>
            <person name="Dastgheib S.M.M."/>
            <person name="Shavandi M."/>
            <person name="Tirandaz H."/>
        </authorList>
    </citation>
    <scope>NUCLEOTIDE SEQUENCE [LARGE SCALE GENOMIC DNA]</scope>
    <source>
        <strain evidence="12 13">RIPI110</strain>
    </source>
</reference>
<evidence type="ECO:0000256" key="11">
    <source>
        <dbReference type="SAM" id="Phobius"/>
    </source>
</evidence>
<evidence type="ECO:0000256" key="9">
    <source>
        <dbReference type="HAMAP-Rule" id="MF_00237"/>
    </source>
</evidence>
<keyword evidence="8 9" id="KW-0472">Membrane</keyword>
<keyword evidence="4 9" id="KW-0812">Transmembrane</keyword>
<comment type="function">
    <text evidence="9">Part of the twin-arginine translocation (Tat) system that transports large folded proteins containing a characteristic twin-arginine motif in their signal peptide across membranes. Together with TatC, TatB is part of a receptor directly interacting with Tat signal peptides. TatB may form an oligomeric binding site that transiently accommodates folded Tat precursor proteins before their translocation.</text>
</comment>
<evidence type="ECO:0000256" key="10">
    <source>
        <dbReference type="SAM" id="MobiDB-lite"/>
    </source>
</evidence>
<dbReference type="Proteomes" id="UP000194137">
    <property type="component" value="Chromosome"/>
</dbReference>
<evidence type="ECO:0000256" key="3">
    <source>
        <dbReference type="ARBA" id="ARBA00022475"/>
    </source>
</evidence>
<evidence type="ECO:0000256" key="8">
    <source>
        <dbReference type="ARBA" id="ARBA00023136"/>
    </source>
</evidence>
<comment type="subunit">
    <text evidence="9">The Tat system comprises two distinct complexes: a TatABC complex, containing multiple copies of TatA, TatB and TatC subunits, and a separate TatA complex, containing only TatA subunits. Substrates initially bind to the TatABC complex, which probably triggers association of the separate TatA complex to form the active translocon.</text>
</comment>
<keyword evidence="3 9" id="KW-1003">Cell membrane</keyword>
<dbReference type="OrthoDB" id="7206969at2"/>
<dbReference type="GO" id="GO:0008320">
    <property type="term" value="F:protein transmembrane transporter activity"/>
    <property type="evidence" value="ECO:0007669"/>
    <property type="project" value="UniProtKB-UniRule"/>
</dbReference>
<name>A0A1W6ZWQ2_9HYPH</name>
<keyword evidence="13" id="KW-1185">Reference proteome</keyword>
<keyword evidence="7 9" id="KW-0811">Translocation</keyword>
<dbReference type="NCBIfam" id="TIGR01410">
    <property type="entry name" value="tatB"/>
    <property type="match status" value="1"/>
</dbReference>
<comment type="similarity">
    <text evidence="9">Belongs to the TatB family.</text>
</comment>
<feature type="compositionally biased region" description="Low complexity" evidence="10">
    <location>
        <begin position="101"/>
        <end position="129"/>
    </location>
</feature>
<evidence type="ECO:0000256" key="2">
    <source>
        <dbReference type="ARBA" id="ARBA00022448"/>
    </source>
</evidence>
<evidence type="ECO:0000313" key="13">
    <source>
        <dbReference type="Proteomes" id="UP000194137"/>
    </source>
</evidence>
<dbReference type="GO" id="GO:0043953">
    <property type="term" value="P:protein transport by the Tat complex"/>
    <property type="evidence" value="ECO:0007669"/>
    <property type="project" value="UniProtKB-UniRule"/>
</dbReference>
<feature type="region of interest" description="Disordered" evidence="10">
    <location>
        <begin position="70"/>
        <end position="167"/>
    </location>
</feature>
<dbReference type="InterPro" id="IPR018448">
    <property type="entry name" value="TatB"/>
</dbReference>
<dbReference type="STRING" id="1235591.CAK95_23875"/>
<evidence type="ECO:0000256" key="6">
    <source>
        <dbReference type="ARBA" id="ARBA00022989"/>
    </source>
</evidence>
<dbReference type="EMBL" id="CP021112">
    <property type="protein sequence ID" value="ARQ01794.1"/>
    <property type="molecule type" value="Genomic_DNA"/>
</dbReference>
<feature type="transmembrane region" description="Helical" evidence="11">
    <location>
        <begin position="6"/>
        <end position="32"/>
    </location>
</feature>
<dbReference type="RefSeq" id="WP_086090188.1">
    <property type="nucleotide sequence ID" value="NZ_CP021112.1"/>
</dbReference>
<sequence length="167" mass="17387">MFDLSWSELILIGVVALIAIGPKELPGVLRALGHWMGKIRRMAGDFQDQFREAMREAEVADLKRQFDEASAKATAGFTNPLESAQKEVEKAFGTEPSASDPSSSTVATPESTVTTTDPGAIEPSASAPIAEPPPSVVPEPETAGAPMDIKPADVASNEIKPGGSGAA</sequence>